<accession>A0AAV1U3P2</accession>
<dbReference type="InterPro" id="IPR027417">
    <property type="entry name" value="P-loop_NTPase"/>
</dbReference>
<reference evidence="1" key="1">
    <citation type="submission" date="2024-01" db="EMBL/GenBank/DDBJ databases">
        <authorList>
            <person name="Webb A."/>
        </authorList>
    </citation>
    <scope>NUCLEOTIDE SEQUENCE</scope>
    <source>
        <strain evidence="1">Pm1</strain>
    </source>
</reference>
<protein>
    <submittedName>
        <fullName evidence="1">Uncharacterized protein</fullName>
    </submittedName>
</protein>
<name>A0AAV1U3P2_9STRA</name>
<evidence type="ECO:0000313" key="1">
    <source>
        <dbReference type="EMBL" id="CAK7929314.1"/>
    </source>
</evidence>
<comment type="caution">
    <text evidence="1">The sequence shown here is derived from an EMBL/GenBank/DDBJ whole genome shotgun (WGS) entry which is preliminary data.</text>
</comment>
<dbReference type="Pfam" id="PF00406">
    <property type="entry name" value="ADK"/>
    <property type="match status" value="1"/>
</dbReference>
<dbReference type="AlphaFoldDB" id="A0AAV1U3P2"/>
<dbReference type="Gene3D" id="3.40.50.300">
    <property type="entry name" value="P-loop containing nucleotide triphosphate hydrolases"/>
    <property type="match status" value="1"/>
</dbReference>
<dbReference type="Proteomes" id="UP001162060">
    <property type="component" value="Unassembled WGS sequence"/>
</dbReference>
<organism evidence="1 2">
    <name type="scientific">Peronospora matthiolae</name>
    <dbReference type="NCBI Taxonomy" id="2874970"/>
    <lineage>
        <taxon>Eukaryota</taxon>
        <taxon>Sar</taxon>
        <taxon>Stramenopiles</taxon>
        <taxon>Oomycota</taxon>
        <taxon>Peronosporomycetes</taxon>
        <taxon>Peronosporales</taxon>
        <taxon>Peronosporaceae</taxon>
        <taxon>Peronospora</taxon>
    </lineage>
</organism>
<proteinExistence type="predicted"/>
<dbReference type="EMBL" id="CAKLBY020000153">
    <property type="protein sequence ID" value="CAK7929314.1"/>
    <property type="molecule type" value="Genomic_DNA"/>
</dbReference>
<gene>
    <name evidence="1" type="ORF">PM001_LOCUS14464</name>
</gene>
<evidence type="ECO:0000313" key="2">
    <source>
        <dbReference type="Proteomes" id="UP001162060"/>
    </source>
</evidence>
<sequence>MESGALVTDEIVVGIIKDANKSSECRRGFTLDDFPRTILDEMLTKENTSVDAVVFIYVPDKCLLNALQVNAFFTYAWALSVTGHPEACTGDKEDGKKKRVLG</sequence>